<keyword evidence="5" id="KW-1185">Reference proteome</keyword>
<organism evidence="4 5">
    <name type="scientific">Sphaerochaeta associata</name>
    <dbReference type="NCBI Taxonomy" id="1129264"/>
    <lineage>
        <taxon>Bacteria</taxon>
        <taxon>Pseudomonadati</taxon>
        <taxon>Spirochaetota</taxon>
        <taxon>Spirochaetia</taxon>
        <taxon>Spirochaetales</taxon>
        <taxon>Sphaerochaetaceae</taxon>
        <taxon>Sphaerochaeta</taxon>
    </lineage>
</organism>
<dbReference type="EMBL" id="CP094929">
    <property type="protein sequence ID" value="UOM50497.1"/>
    <property type="molecule type" value="Genomic_DNA"/>
</dbReference>
<dbReference type="PANTHER" id="PTHR46825:SF11">
    <property type="entry name" value="PENICILLIN-BINDING PROTEIN 4"/>
    <property type="match status" value="1"/>
</dbReference>
<feature type="domain" description="Beta-lactamase-related" evidence="3">
    <location>
        <begin position="49"/>
        <end position="355"/>
    </location>
</feature>
<dbReference type="InterPro" id="IPR050491">
    <property type="entry name" value="AmpC-like"/>
</dbReference>
<sequence length="657" mass="72402">MKRIVKLATIGLVLVVLVSCSLFRPTQKEPFVDTKQAARQIGTALVTGDGDVSAVSIAIMHEGAIVYSQGFGLRDVENNLPVDSHTRFNIGSISKIFTGASILLLEDEGLLKLDDKVVDLLPNFTMADERHKDITVRMLLNHTSGMPGTNMRNAFSDEPSSVYLQQSMQEFANSNLKHDAGAFSPYCNDGFTIAQVLVEHLSGIPFPQFLQERIFNPLGMNDSSVGFQPQEENMAYGYIERAIRLPVEYANITASGGLTSTAEDLCRFVAIAMEPTLLREEAITEYLRAQPPTYLLQSGYPPLLSYGLGWDFVSWEPYRSQGIQVLGKTGGTLEYSTMIFFLPQSQSAVVLLSSGHLDPIGTTLPIVDALLKETGQIPEKTKTEKAKALKTQPLPPDIETYSGYYYGGKGLLRLSFEPHTSSLRFETYDGSTFVETDTSRYIGDGIFENQSGTWNTFETLNTVPCLMEIRRPYNVAGIAMTKLSTQPSIEHSFTPSSYVPANLPANDLYFPVFTVSFIEELPSHLIVDNAIYAITGQTETSMVLPALRDQAAPRLDENDHLIIGSYICMNTSDIRALEKGEAITIDGDEKAVLREITEQGTFTCTVPEGGRIVVLGPDLSDLEDTLYSGSDQLEMDIFGSYVVFMADRPMVFQPSIT</sequence>
<evidence type="ECO:0000256" key="2">
    <source>
        <dbReference type="ARBA" id="ARBA00023136"/>
    </source>
</evidence>
<accession>A0ABY4D9H0</accession>
<dbReference type="RefSeq" id="WP_244771885.1">
    <property type="nucleotide sequence ID" value="NZ_CP094929.1"/>
</dbReference>
<evidence type="ECO:0000256" key="1">
    <source>
        <dbReference type="ARBA" id="ARBA00004370"/>
    </source>
</evidence>
<evidence type="ECO:0000259" key="3">
    <source>
        <dbReference type="Pfam" id="PF00144"/>
    </source>
</evidence>
<dbReference type="PANTHER" id="PTHR46825">
    <property type="entry name" value="D-ALANYL-D-ALANINE-CARBOXYPEPTIDASE/ENDOPEPTIDASE AMPH"/>
    <property type="match status" value="1"/>
</dbReference>
<gene>
    <name evidence="4" type="ORF">MUG09_13120</name>
</gene>
<evidence type="ECO:0000313" key="4">
    <source>
        <dbReference type="EMBL" id="UOM50497.1"/>
    </source>
</evidence>
<comment type="subcellular location">
    <subcellularLocation>
        <location evidence="1">Membrane</location>
    </subcellularLocation>
</comment>
<dbReference type="Proteomes" id="UP000829708">
    <property type="component" value="Chromosome"/>
</dbReference>
<dbReference type="Gene3D" id="3.40.710.10">
    <property type="entry name" value="DD-peptidase/beta-lactamase superfamily"/>
    <property type="match status" value="1"/>
</dbReference>
<evidence type="ECO:0000313" key="5">
    <source>
        <dbReference type="Proteomes" id="UP000829708"/>
    </source>
</evidence>
<keyword evidence="2" id="KW-0472">Membrane</keyword>
<proteinExistence type="predicted"/>
<protein>
    <submittedName>
        <fullName evidence="4">Beta-lactamase family protein</fullName>
    </submittedName>
</protein>
<name>A0ABY4D9H0_9SPIR</name>
<dbReference type="InterPro" id="IPR001466">
    <property type="entry name" value="Beta-lactam-related"/>
</dbReference>
<reference evidence="5" key="1">
    <citation type="journal article" date="2024" name="J Bioinform Genom">
        <title>Complete genome sequence of the type strain bacterium Sphaerochaeta associata GLS2t (VKM B-2742)t.</title>
        <authorList>
            <person name="Troshina O.Y."/>
            <person name="Tepeeva A.N."/>
            <person name="Arzamasceva V.O."/>
            <person name="Whitman W.B."/>
            <person name="Varghese N."/>
            <person name="Shapiro N."/>
            <person name="Woyke T."/>
            <person name="Kripides N.C."/>
            <person name="Vasilenko O.V."/>
        </authorList>
    </citation>
    <scope>NUCLEOTIDE SEQUENCE [LARGE SCALE GENOMIC DNA]</scope>
    <source>
        <strain evidence="5">GLS2T</strain>
    </source>
</reference>
<dbReference type="Pfam" id="PF00144">
    <property type="entry name" value="Beta-lactamase"/>
    <property type="match status" value="1"/>
</dbReference>
<dbReference type="InterPro" id="IPR012338">
    <property type="entry name" value="Beta-lactam/transpept-like"/>
</dbReference>
<dbReference type="PROSITE" id="PS51257">
    <property type="entry name" value="PROKAR_LIPOPROTEIN"/>
    <property type="match status" value="1"/>
</dbReference>
<dbReference type="SUPFAM" id="SSF56601">
    <property type="entry name" value="beta-lactamase/transpeptidase-like"/>
    <property type="match status" value="1"/>
</dbReference>